<evidence type="ECO:0000259" key="4">
    <source>
        <dbReference type="SMART" id="SM00822"/>
    </source>
</evidence>
<dbReference type="Proteomes" id="UP001183607">
    <property type="component" value="Unassembled WGS sequence"/>
</dbReference>
<dbReference type="SMART" id="SM00822">
    <property type="entry name" value="PKS_KR"/>
    <property type="match status" value="1"/>
</dbReference>
<dbReference type="InterPro" id="IPR002347">
    <property type="entry name" value="SDR_fam"/>
</dbReference>
<reference evidence="6" key="1">
    <citation type="submission" date="2023-07" db="EMBL/GenBank/DDBJ databases">
        <title>30 novel species of actinomycetes from the DSMZ collection.</title>
        <authorList>
            <person name="Nouioui I."/>
        </authorList>
    </citation>
    <scope>NUCLEOTIDE SEQUENCE [LARGE SCALE GENOMIC DNA]</scope>
    <source>
        <strain evidence="6">DSM 41982</strain>
    </source>
</reference>
<dbReference type="PANTHER" id="PTHR24320">
    <property type="entry name" value="RETINOL DEHYDROGENASE"/>
    <property type="match status" value="1"/>
</dbReference>
<dbReference type="SUPFAM" id="SSF51735">
    <property type="entry name" value="NAD(P)-binding Rossmann-fold domains"/>
    <property type="match status" value="1"/>
</dbReference>
<comment type="similarity">
    <text evidence="1">Belongs to the short-chain dehydrogenases/reductases (SDR) family.</text>
</comment>
<sequence length="317" mass="32513">MPSPTPDRVTTPFGATSTAADVLAGVRLDGRRAVVTGGAGGLGRETARALAAAGAEVVLATRRVAAAEEAAREIAAATGNTAVRGAALDLADPASVAAFVSGWSGPLHILVNNAGIMATPETRTPEGRELQFATNHLGHFALATGLHEALAAAGNARVVAVSSVGHINGPVRFEDPDFTREPYDPWLAYAQSKTANILFAVEAAARWAKDGIAVNALNPGRIAETSLGRHLQAPPASFDPAGTTGVSVKDTAQGAATSALLAGSPLVEGVTGRYFEDCEEAGPHTEGVRRGVAAYALDRENARRLWELSARLTGTDA</sequence>
<dbReference type="InterPro" id="IPR036291">
    <property type="entry name" value="NAD(P)-bd_dom_sf"/>
</dbReference>
<evidence type="ECO:0000256" key="1">
    <source>
        <dbReference type="ARBA" id="ARBA00006484"/>
    </source>
</evidence>
<protein>
    <recommendedName>
        <fullName evidence="3">Probable oxidoreductase</fullName>
    </recommendedName>
</protein>
<gene>
    <name evidence="5" type="ORF">RM574_20475</name>
</gene>
<accession>A0ABD5E8W2</accession>
<organism evidence="5 6">
    <name type="scientific">Streptomyces evansiae</name>
    <dbReference type="NCBI Taxonomy" id="3075535"/>
    <lineage>
        <taxon>Bacteria</taxon>
        <taxon>Bacillati</taxon>
        <taxon>Actinomycetota</taxon>
        <taxon>Actinomycetes</taxon>
        <taxon>Kitasatosporales</taxon>
        <taxon>Streptomycetaceae</taxon>
        <taxon>Streptomyces</taxon>
    </lineage>
</organism>
<dbReference type="Pfam" id="PF00106">
    <property type="entry name" value="adh_short"/>
    <property type="match status" value="1"/>
</dbReference>
<dbReference type="GO" id="GO:0016491">
    <property type="term" value="F:oxidoreductase activity"/>
    <property type="evidence" value="ECO:0007669"/>
    <property type="project" value="UniProtKB-KW"/>
</dbReference>
<feature type="domain" description="Ketoreductase" evidence="4">
    <location>
        <begin position="31"/>
        <end position="170"/>
    </location>
</feature>
<name>A0ABD5E8W2_9ACTN</name>
<evidence type="ECO:0000256" key="2">
    <source>
        <dbReference type="ARBA" id="ARBA00023002"/>
    </source>
</evidence>
<evidence type="ECO:0000313" key="6">
    <source>
        <dbReference type="Proteomes" id="UP001183607"/>
    </source>
</evidence>
<dbReference type="FunFam" id="3.40.50.720:FF:000594">
    <property type="entry name" value="Short-chain oxidoreductase"/>
    <property type="match status" value="1"/>
</dbReference>
<dbReference type="PANTHER" id="PTHR24320:SF283">
    <property type="entry name" value="RETINOL DEHYDROGENASE 11"/>
    <property type="match status" value="1"/>
</dbReference>
<evidence type="ECO:0000313" key="5">
    <source>
        <dbReference type="EMBL" id="MDT0417861.1"/>
    </source>
</evidence>
<keyword evidence="2" id="KW-0560">Oxidoreductase</keyword>
<dbReference type="RefSeq" id="WP_311677351.1">
    <property type="nucleotide sequence ID" value="NZ_JAVRER010000034.1"/>
</dbReference>
<comment type="caution">
    <text evidence="5">The sequence shown here is derived from an EMBL/GenBank/DDBJ whole genome shotgun (WGS) entry which is preliminary data.</text>
</comment>
<dbReference type="EMBL" id="JAVRER010000034">
    <property type="protein sequence ID" value="MDT0417861.1"/>
    <property type="molecule type" value="Genomic_DNA"/>
</dbReference>
<evidence type="ECO:0000256" key="3">
    <source>
        <dbReference type="ARBA" id="ARBA00071493"/>
    </source>
</evidence>
<dbReference type="AlphaFoldDB" id="A0ABD5E8W2"/>
<dbReference type="InterPro" id="IPR057326">
    <property type="entry name" value="KR_dom"/>
</dbReference>
<proteinExistence type="inferred from homology"/>
<dbReference type="Gene3D" id="3.40.50.720">
    <property type="entry name" value="NAD(P)-binding Rossmann-like Domain"/>
    <property type="match status" value="1"/>
</dbReference>
<dbReference type="PRINTS" id="PR00081">
    <property type="entry name" value="GDHRDH"/>
</dbReference>